<feature type="region of interest" description="Disordered" evidence="1">
    <location>
        <begin position="200"/>
        <end position="246"/>
    </location>
</feature>
<evidence type="ECO:0000313" key="4">
    <source>
        <dbReference type="Proteomes" id="UP000027725"/>
    </source>
</evidence>
<dbReference type="RefSeq" id="WP_038063709.1">
    <property type="nucleotide sequence ID" value="NZ_FOVB01000002.1"/>
</dbReference>
<feature type="transmembrane region" description="Helical" evidence="2">
    <location>
        <begin position="84"/>
        <end position="104"/>
    </location>
</feature>
<feature type="transmembrane region" description="Helical" evidence="2">
    <location>
        <begin position="111"/>
        <end position="128"/>
    </location>
</feature>
<dbReference type="Proteomes" id="UP000027725">
    <property type="component" value="Unassembled WGS sequence"/>
</dbReference>
<keyword evidence="2" id="KW-0472">Membrane</keyword>
<reference evidence="3 4" key="1">
    <citation type="submission" date="2014-03" db="EMBL/GenBank/DDBJ databases">
        <title>The draft genome sequence of Thioclava dalianensis DLFJ1-1.</title>
        <authorList>
            <person name="Lai Q."/>
            <person name="Shao Z."/>
        </authorList>
    </citation>
    <scope>NUCLEOTIDE SEQUENCE [LARGE SCALE GENOMIC DNA]</scope>
    <source>
        <strain evidence="3 4">DLFJ1-1</strain>
    </source>
</reference>
<dbReference type="EMBL" id="JHEH01000005">
    <property type="protein sequence ID" value="KEP70705.1"/>
    <property type="molecule type" value="Genomic_DNA"/>
</dbReference>
<feature type="transmembrane region" description="Helical" evidence="2">
    <location>
        <begin position="171"/>
        <end position="190"/>
    </location>
</feature>
<accession>A0A074TKL9</accession>
<dbReference type="OrthoDB" id="7846047at2"/>
<gene>
    <name evidence="3" type="ORF">DL1_15480</name>
</gene>
<feature type="transmembrane region" description="Helical" evidence="2">
    <location>
        <begin position="140"/>
        <end position="159"/>
    </location>
</feature>
<keyword evidence="4" id="KW-1185">Reference proteome</keyword>
<protein>
    <submittedName>
        <fullName evidence="3">Uncharacterized protein</fullName>
    </submittedName>
</protein>
<feature type="transmembrane region" description="Helical" evidence="2">
    <location>
        <begin position="31"/>
        <end position="48"/>
    </location>
</feature>
<comment type="caution">
    <text evidence="3">The sequence shown here is derived from an EMBL/GenBank/DDBJ whole genome shotgun (WGS) entry which is preliminary data.</text>
</comment>
<proteinExistence type="predicted"/>
<keyword evidence="2" id="KW-0812">Transmembrane</keyword>
<evidence type="ECO:0000256" key="1">
    <source>
        <dbReference type="SAM" id="MobiDB-lite"/>
    </source>
</evidence>
<dbReference type="eggNOG" id="ENOG50345H1">
    <property type="taxonomic scope" value="Bacteria"/>
</dbReference>
<sequence>MAGLAILIALALIPVETRGEAGAWVIREGLTLRRLFPLFGFAIALSLVPRSAARLAFVLWLAGLAVGYVYRIELMAALQQIPGAITHHFLTMPVSAIAAGLVLAPGRMLRPVLIAPAGLILGVMYALATKLSDPSYGGAPWVFLSGCALGVWLIVAVTLSLRAWNAPWFEIAGRIIGSWLLAIGLLYGGVSVMGNRLKPKSEPTKSAISENAPATQSEVPGADAFPSFGAPPAPSVPGESKPEFQP</sequence>
<feature type="compositionally biased region" description="Polar residues" evidence="1">
    <location>
        <begin position="204"/>
        <end position="218"/>
    </location>
</feature>
<name>A0A074TKL9_9RHOB</name>
<dbReference type="AlphaFoldDB" id="A0A074TKL9"/>
<evidence type="ECO:0000313" key="3">
    <source>
        <dbReference type="EMBL" id="KEP70705.1"/>
    </source>
</evidence>
<dbReference type="STRING" id="1185766.SAMN05216224_102336"/>
<evidence type="ECO:0000256" key="2">
    <source>
        <dbReference type="SAM" id="Phobius"/>
    </source>
</evidence>
<organism evidence="3 4">
    <name type="scientific">Thioclava dalianensis</name>
    <dbReference type="NCBI Taxonomy" id="1185766"/>
    <lineage>
        <taxon>Bacteria</taxon>
        <taxon>Pseudomonadati</taxon>
        <taxon>Pseudomonadota</taxon>
        <taxon>Alphaproteobacteria</taxon>
        <taxon>Rhodobacterales</taxon>
        <taxon>Paracoccaceae</taxon>
        <taxon>Thioclava</taxon>
    </lineage>
</organism>
<feature type="transmembrane region" description="Helical" evidence="2">
    <location>
        <begin position="55"/>
        <end position="72"/>
    </location>
</feature>
<keyword evidence="2" id="KW-1133">Transmembrane helix</keyword>